<dbReference type="PANTHER" id="PTHR10353:SF204">
    <property type="entry name" value="BETA-GLUCOSIDASE 20"/>
    <property type="match status" value="1"/>
</dbReference>
<keyword evidence="3" id="KW-0378">Hydrolase</keyword>
<sequence length="513" mass="57717">MGRRLLIFLPRLLLLLLSSHAATAFRFTVDDFPDGFTFGSGTAAFQYEGAIAEDGKSPSIWNTWAHSARNPNERSGDIACDGYHKYKEDVKLIKDIGLKAYRFSISWSRLIPNGRGAINPKGLQFYNDLINELVKEGIQVHAVIYHLDLPQILEDEYGGWLSPRIVDDFTAYSDVCFREFGDRVAHWTTILEPNIIAQGSYDMGAVPPGRCSNPFGVGRNCTVGNSSVEPYLFLHHSLLAHSSAVRLYREKYQAVQKGVVGINLYSLWIYTLTDSAEDIQATERANDYLFGSILHPFLFGDYPESMKKAAGTRLPSFTSYESELVTGAFDFIGLNHYSSIYASNNPDASKMPVRDQAADVGALFRATRDGETSTLIPSGRVVDPQGLEHALRYIREKYGNISIYIQENGRGQLSDDLMDVERVDFLKKYIASTLKAIRDGANVKGYSVWALMDLYEIFGGYKAYFGLIRVDFWDKRRQRQPRLSAYWYSDFLKKNASIQVESGAATTTYHAQI</sequence>
<accession>A0A4V6DA00</accession>
<evidence type="ECO:0000313" key="8">
    <source>
        <dbReference type="Proteomes" id="UP000298652"/>
    </source>
</evidence>
<name>A0A4V6DA00_SETVI</name>
<feature type="chain" id="PRO_5020359011" evidence="6">
    <location>
        <begin position="25"/>
        <end position="513"/>
    </location>
</feature>
<dbReference type="SUPFAM" id="SSF51445">
    <property type="entry name" value="(Trans)glycosidases"/>
    <property type="match status" value="1"/>
</dbReference>
<evidence type="ECO:0000256" key="3">
    <source>
        <dbReference type="ARBA" id="ARBA00022801"/>
    </source>
</evidence>
<evidence type="ECO:0000256" key="6">
    <source>
        <dbReference type="SAM" id="SignalP"/>
    </source>
</evidence>
<dbReference type="GO" id="GO:0008422">
    <property type="term" value="F:beta-glucosidase activity"/>
    <property type="evidence" value="ECO:0007669"/>
    <property type="project" value="TreeGrafter"/>
</dbReference>
<dbReference type="GO" id="GO:0005975">
    <property type="term" value="P:carbohydrate metabolic process"/>
    <property type="evidence" value="ECO:0007669"/>
    <property type="project" value="InterPro"/>
</dbReference>
<dbReference type="FunFam" id="3.20.20.80:FF:000069">
    <property type="entry name" value="Beta-glucosidase 1"/>
    <property type="match status" value="1"/>
</dbReference>
<evidence type="ECO:0000313" key="7">
    <source>
        <dbReference type="EMBL" id="TKW27736.1"/>
    </source>
</evidence>
<dbReference type="PANTHER" id="PTHR10353">
    <property type="entry name" value="GLYCOSYL HYDROLASE"/>
    <property type="match status" value="1"/>
</dbReference>
<dbReference type="Pfam" id="PF00232">
    <property type="entry name" value="Glyco_hydro_1"/>
    <property type="match status" value="1"/>
</dbReference>
<protein>
    <submittedName>
        <fullName evidence="7">Uncharacterized protein</fullName>
    </submittedName>
</protein>
<dbReference type="InterPro" id="IPR033132">
    <property type="entry name" value="GH_1_N_CS"/>
</dbReference>
<keyword evidence="4" id="KW-0325">Glycoprotein</keyword>
<dbReference type="InterPro" id="IPR001360">
    <property type="entry name" value="Glyco_hydro_1"/>
</dbReference>
<dbReference type="AlphaFoldDB" id="A0A4V6DA00"/>
<evidence type="ECO:0000256" key="1">
    <source>
        <dbReference type="ARBA" id="ARBA00010838"/>
    </source>
</evidence>
<dbReference type="Gene3D" id="3.20.20.80">
    <property type="entry name" value="Glycosidases"/>
    <property type="match status" value="1"/>
</dbReference>
<reference evidence="7" key="1">
    <citation type="submission" date="2019-03" db="EMBL/GenBank/DDBJ databases">
        <title>WGS assembly of Setaria viridis.</title>
        <authorList>
            <person name="Huang P."/>
            <person name="Jenkins J."/>
            <person name="Grimwood J."/>
            <person name="Barry K."/>
            <person name="Healey A."/>
            <person name="Mamidi S."/>
            <person name="Sreedasyam A."/>
            <person name="Shu S."/>
            <person name="Feldman M."/>
            <person name="Wu J."/>
            <person name="Yu Y."/>
            <person name="Chen C."/>
            <person name="Johnson J."/>
            <person name="Rokhsar D."/>
            <person name="Baxter I."/>
            <person name="Schmutz J."/>
            <person name="Brutnell T."/>
            <person name="Kellogg E."/>
        </authorList>
    </citation>
    <scope>NUCLEOTIDE SEQUENCE [LARGE SCALE GENOMIC DNA]</scope>
</reference>
<dbReference type="PROSITE" id="PS00653">
    <property type="entry name" value="GLYCOSYL_HYDROL_F1_2"/>
    <property type="match status" value="1"/>
</dbReference>
<dbReference type="EMBL" id="CM016554">
    <property type="protein sequence ID" value="TKW27736.1"/>
    <property type="molecule type" value="Genomic_DNA"/>
</dbReference>
<feature type="signal peptide" evidence="6">
    <location>
        <begin position="1"/>
        <end position="24"/>
    </location>
</feature>
<dbReference type="PRINTS" id="PR00131">
    <property type="entry name" value="GLHYDRLASE1"/>
</dbReference>
<comment type="similarity">
    <text evidence="1 5">Belongs to the glycosyl hydrolase 1 family.</text>
</comment>
<dbReference type="Gramene" id="TKW27736">
    <property type="protein sequence ID" value="TKW27736"/>
    <property type="gene ID" value="SEVIR_3G277000v2"/>
</dbReference>
<evidence type="ECO:0000256" key="5">
    <source>
        <dbReference type="RuleBase" id="RU003690"/>
    </source>
</evidence>
<dbReference type="OMA" id="DFMYGWI"/>
<organism evidence="7 8">
    <name type="scientific">Setaria viridis</name>
    <name type="common">Green bristlegrass</name>
    <name type="synonym">Setaria italica subsp. viridis</name>
    <dbReference type="NCBI Taxonomy" id="4556"/>
    <lineage>
        <taxon>Eukaryota</taxon>
        <taxon>Viridiplantae</taxon>
        <taxon>Streptophyta</taxon>
        <taxon>Embryophyta</taxon>
        <taxon>Tracheophyta</taxon>
        <taxon>Spermatophyta</taxon>
        <taxon>Magnoliopsida</taxon>
        <taxon>Liliopsida</taxon>
        <taxon>Poales</taxon>
        <taxon>Poaceae</taxon>
        <taxon>PACMAD clade</taxon>
        <taxon>Panicoideae</taxon>
        <taxon>Panicodae</taxon>
        <taxon>Paniceae</taxon>
        <taxon>Cenchrinae</taxon>
        <taxon>Setaria</taxon>
    </lineage>
</organism>
<keyword evidence="8" id="KW-1185">Reference proteome</keyword>
<dbReference type="Proteomes" id="UP000298652">
    <property type="component" value="Chromosome 3"/>
</dbReference>
<gene>
    <name evidence="7" type="ORF">SEVIR_3G277000v2</name>
</gene>
<keyword evidence="2 6" id="KW-0732">Signal</keyword>
<evidence type="ECO:0000256" key="4">
    <source>
        <dbReference type="ARBA" id="ARBA00023180"/>
    </source>
</evidence>
<proteinExistence type="inferred from homology"/>
<evidence type="ECO:0000256" key="2">
    <source>
        <dbReference type="ARBA" id="ARBA00022729"/>
    </source>
</evidence>
<dbReference type="InterPro" id="IPR017853">
    <property type="entry name" value="GH"/>
</dbReference>